<dbReference type="OrthoDB" id="201504at2759"/>
<proteinExistence type="predicted"/>
<gene>
    <name evidence="2" type="ORF">NEOLI_002111</name>
</gene>
<name>A0A1U7LUG0_NEOID</name>
<keyword evidence="1" id="KW-1133">Transmembrane helix</keyword>
<keyword evidence="1" id="KW-0472">Membrane</keyword>
<feature type="transmembrane region" description="Helical" evidence="1">
    <location>
        <begin position="43"/>
        <end position="69"/>
    </location>
</feature>
<feature type="transmembrane region" description="Helical" evidence="1">
    <location>
        <begin position="12"/>
        <end position="31"/>
    </location>
</feature>
<dbReference type="AlphaFoldDB" id="A0A1U7LUG0"/>
<protein>
    <recommendedName>
        <fullName evidence="4">Transmembrane protein</fullName>
    </recommendedName>
</protein>
<organism evidence="2 3">
    <name type="scientific">Neolecta irregularis (strain DAH-3)</name>
    <dbReference type="NCBI Taxonomy" id="1198029"/>
    <lineage>
        <taxon>Eukaryota</taxon>
        <taxon>Fungi</taxon>
        <taxon>Dikarya</taxon>
        <taxon>Ascomycota</taxon>
        <taxon>Taphrinomycotina</taxon>
        <taxon>Neolectales</taxon>
        <taxon>Neolectaceae</taxon>
        <taxon>Neolecta</taxon>
    </lineage>
</organism>
<comment type="caution">
    <text evidence="2">The sequence shown here is derived from an EMBL/GenBank/DDBJ whole genome shotgun (WGS) entry which is preliminary data.</text>
</comment>
<evidence type="ECO:0000313" key="2">
    <source>
        <dbReference type="EMBL" id="OLL26151.1"/>
    </source>
</evidence>
<reference evidence="2 3" key="1">
    <citation type="submission" date="2016-04" db="EMBL/GenBank/DDBJ databases">
        <title>Evolutionary innovation and constraint leading to complex multicellularity in the Ascomycota.</title>
        <authorList>
            <person name="Cisse O."/>
            <person name="Nguyen A."/>
            <person name="Hewitt D.A."/>
            <person name="Jedd G."/>
            <person name="Stajich J.E."/>
        </authorList>
    </citation>
    <scope>NUCLEOTIDE SEQUENCE [LARGE SCALE GENOMIC DNA]</scope>
    <source>
        <strain evidence="2 3">DAH-3</strain>
    </source>
</reference>
<evidence type="ECO:0000313" key="3">
    <source>
        <dbReference type="Proteomes" id="UP000186594"/>
    </source>
</evidence>
<accession>A0A1U7LUG0</accession>
<sequence>MNEADCRVEALKIIGGILRFLAYEFIIRVTVRTWMSPLLFHFFNIFVIALFQNILLLSITTPAYIVLLIANDTPLYWADVLAVQVIVTSLGTEAVADEQQW</sequence>
<dbReference type="Proteomes" id="UP000186594">
    <property type="component" value="Unassembled WGS sequence"/>
</dbReference>
<keyword evidence="1" id="KW-0812">Transmembrane</keyword>
<evidence type="ECO:0000256" key="1">
    <source>
        <dbReference type="SAM" id="Phobius"/>
    </source>
</evidence>
<keyword evidence="3" id="KW-1185">Reference proteome</keyword>
<dbReference type="InterPro" id="IPR010721">
    <property type="entry name" value="UstE-like"/>
</dbReference>
<evidence type="ECO:0008006" key="4">
    <source>
        <dbReference type="Google" id="ProtNLM"/>
    </source>
</evidence>
<dbReference type="EMBL" id="LXFE01000235">
    <property type="protein sequence ID" value="OLL26151.1"/>
    <property type="molecule type" value="Genomic_DNA"/>
</dbReference>
<dbReference type="Pfam" id="PF06966">
    <property type="entry name" value="DUF1295"/>
    <property type="match status" value="1"/>
</dbReference>